<accession>A0A941ETQ6</accession>
<evidence type="ECO:0000313" key="2">
    <source>
        <dbReference type="EMBL" id="MBR7837917.1"/>
    </source>
</evidence>
<feature type="non-terminal residue" evidence="2">
    <location>
        <position position="1"/>
    </location>
</feature>
<dbReference type="EMBL" id="JAGSOG010000241">
    <property type="protein sequence ID" value="MBR7837917.1"/>
    <property type="molecule type" value="Genomic_DNA"/>
</dbReference>
<sequence length="86" mass="8604">TMTPSPGASGSAAPTPSATATATATATEGETELVMADGNRTFVLQIPIAKLNPSQAANALTQLAQDVYQDTLPAVASASPRSSSTR</sequence>
<dbReference type="Proteomes" id="UP000675781">
    <property type="component" value="Unassembled WGS sequence"/>
</dbReference>
<feature type="region of interest" description="Disordered" evidence="1">
    <location>
        <begin position="1"/>
        <end position="26"/>
    </location>
</feature>
<dbReference type="AlphaFoldDB" id="A0A941ETQ6"/>
<gene>
    <name evidence="2" type="ORF">KDL01_31880</name>
</gene>
<evidence type="ECO:0000256" key="1">
    <source>
        <dbReference type="SAM" id="MobiDB-lite"/>
    </source>
</evidence>
<keyword evidence="3" id="KW-1185">Reference proteome</keyword>
<comment type="caution">
    <text evidence="2">The sequence shown here is derived from an EMBL/GenBank/DDBJ whole genome shotgun (WGS) entry which is preliminary data.</text>
</comment>
<reference evidence="2" key="1">
    <citation type="submission" date="2021-04" db="EMBL/GenBank/DDBJ databases">
        <title>Genome based classification of Actinospica acidithermotolerans sp. nov., an actinobacterium isolated from an Indonesian hot spring.</title>
        <authorList>
            <person name="Kusuma A.B."/>
            <person name="Putra K.E."/>
            <person name="Nafisah S."/>
            <person name="Loh J."/>
            <person name="Nouioui I."/>
            <person name="Goodfellow M."/>
        </authorList>
    </citation>
    <scope>NUCLEOTIDE SEQUENCE</scope>
    <source>
        <strain evidence="2">CSCA 57</strain>
    </source>
</reference>
<evidence type="ECO:0000313" key="3">
    <source>
        <dbReference type="Proteomes" id="UP000675781"/>
    </source>
</evidence>
<proteinExistence type="predicted"/>
<organism evidence="2 3">
    <name type="scientific">Actinospica durhamensis</name>
    <dbReference type="NCBI Taxonomy" id="1508375"/>
    <lineage>
        <taxon>Bacteria</taxon>
        <taxon>Bacillati</taxon>
        <taxon>Actinomycetota</taxon>
        <taxon>Actinomycetes</taxon>
        <taxon>Catenulisporales</taxon>
        <taxon>Actinospicaceae</taxon>
        <taxon>Actinospica</taxon>
    </lineage>
</organism>
<protein>
    <submittedName>
        <fullName evidence="2">Uncharacterized protein</fullName>
    </submittedName>
</protein>
<name>A0A941ETQ6_9ACTN</name>